<gene>
    <name evidence="2" type="ORF">DACRYDRAFT_112520</name>
</gene>
<dbReference type="RefSeq" id="XP_040623613.1">
    <property type="nucleotide sequence ID" value="XM_040769437.1"/>
</dbReference>
<reference evidence="2 3" key="1">
    <citation type="journal article" date="2012" name="Science">
        <title>The Paleozoic origin of enzymatic lignin decomposition reconstructed from 31 fungal genomes.</title>
        <authorList>
            <person name="Floudas D."/>
            <person name="Binder M."/>
            <person name="Riley R."/>
            <person name="Barry K."/>
            <person name="Blanchette R.A."/>
            <person name="Henrissat B."/>
            <person name="Martinez A.T."/>
            <person name="Otillar R."/>
            <person name="Spatafora J.W."/>
            <person name="Yadav J.S."/>
            <person name="Aerts A."/>
            <person name="Benoit I."/>
            <person name="Boyd A."/>
            <person name="Carlson A."/>
            <person name="Copeland A."/>
            <person name="Coutinho P.M."/>
            <person name="de Vries R.P."/>
            <person name="Ferreira P."/>
            <person name="Findley K."/>
            <person name="Foster B."/>
            <person name="Gaskell J."/>
            <person name="Glotzer D."/>
            <person name="Gorecki P."/>
            <person name="Heitman J."/>
            <person name="Hesse C."/>
            <person name="Hori C."/>
            <person name="Igarashi K."/>
            <person name="Jurgens J.A."/>
            <person name="Kallen N."/>
            <person name="Kersten P."/>
            <person name="Kohler A."/>
            <person name="Kuees U."/>
            <person name="Kumar T.K.A."/>
            <person name="Kuo A."/>
            <person name="LaButti K."/>
            <person name="Larrondo L.F."/>
            <person name="Lindquist E."/>
            <person name="Ling A."/>
            <person name="Lombard V."/>
            <person name="Lucas S."/>
            <person name="Lundell T."/>
            <person name="Martin R."/>
            <person name="McLaughlin D.J."/>
            <person name="Morgenstern I."/>
            <person name="Morin E."/>
            <person name="Murat C."/>
            <person name="Nagy L.G."/>
            <person name="Nolan M."/>
            <person name="Ohm R.A."/>
            <person name="Patyshakuliyeva A."/>
            <person name="Rokas A."/>
            <person name="Ruiz-Duenas F.J."/>
            <person name="Sabat G."/>
            <person name="Salamov A."/>
            <person name="Samejima M."/>
            <person name="Schmutz J."/>
            <person name="Slot J.C."/>
            <person name="St John F."/>
            <person name="Stenlid J."/>
            <person name="Sun H."/>
            <person name="Sun S."/>
            <person name="Syed K."/>
            <person name="Tsang A."/>
            <person name="Wiebenga A."/>
            <person name="Young D."/>
            <person name="Pisabarro A."/>
            <person name="Eastwood D.C."/>
            <person name="Martin F."/>
            <person name="Cullen D."/>
            <person name="Grigoriev I.V."/>
            <person name="Hibbett D.S."/>
        </authorList>
    </citation>
    <scope>NUCLEOTIDE SEQUENCE [LARGE SCALE GENOMIC DNA]</scope>
    <source>
        <strain evidence="2 3">DJM-731 SS1</strain>
    </source>
</reference>
<organism evidence="2 3">
    <name type="scientific">Dacryopinax primogenitus (strain DJM 731)</name>
    <name type="common">Brown rot fungus</name>
    <dbReference type="NCBI Taxonomy" id="1858805"/>
    <lineage>
        <taxon>Eukaryota</taxon>
        <taxon>Fungi</taxon>
        <taxon>Dikarya</taxon>
        <taxon>Basidiomycota</taxon>
        <taxon>Agaricomycotina</taxon>
        <taxon>Dacrymycetes</taxon>
        <taxon>Dacrymycetales</taxon>
        <taxon>Dacrymycetaceae</taxon>
        <taxon>Dacryopinax</taxon>
    </lineage>
</organism>
<keyword evidence="3" id="KW-1185">Reference proteome</keyword>
<feature type="compositionally biased region" description="Pro residues" evidence="1">
    <location>
        <begin position="166"/>
        <end position="176"/>
    </location>
</feature>
<feature type="region of interest" description="Disordered" evidence="1">
    <location>
        <begin position="100"/>
        <end position="179"/>
    </location>
</feature>
<dbReference type="EMBL" id="JH795881">
    <property type="protein sequence ID" value="EJT96715.1"/>
    <property type="molecule type" value="Genomic_DNA"/>
</dbReference>
<accession>M5FN27</accession>
<evidence type="ECO:0000256" key="1">
    <source>
        <dbReference type="SAM" id="MobiDB-lite"/>
    </source>
</evidence>
<dbReference type="AlphaFoldDB" id="M5FN27"/>
<evidence type="ECO:0000313" key="3">
    <source>
        <dbReference type="Proteomes" id="UP000030653"/>
    </source>
</evidence>
<dbReference type="HOGENOM" id="CLU_1061827_0_0_1"/>
<proteinExistence type="predicted"/>
<sequence length="262" mass="27762">MSTVKPTSNVMGESAIAGIFAGTHSLPLPRLTLTYFFAQRYRPAQPPTYTSRLAGDITLRLRAPVNRLPDTSMSAEDAAELPSYDEAPRTVSPVQTIIDMEIPVPPPPPPSLQSRASSSIPPPYEPSLHPSAPGVEGLEPPPAARPGLSSRRTSGNVPSIGEGPSSPNPQPVVPHPRWPKSHLLESLKFMIRADSTTASASSSFAHRRPAHEGLRSRLAALSERQTPTPTEMQVHAEVATEVAPAVPPTPAAPASQAMPATT</sequence>
<dbReference type="GeneID" id="63684499"/>
<feature type="region of interest" description="Disordered" evidence="1">
    <location>
        <begin position="195"/>
        <end position="233"/>
    </location>
</feature>
<dbReference type="Proteomes" id="UP000030653">
    <property type="component" value="Unassembled WGS sequence"/>
</dbReference>
<protein>
    <submittedName>
        <fullName evidence="2">Uncharacterized protein</fullName>
    </submittedName>
</protein>
<name>M5FN27_DACPD</name>
<evidence type="ECO:0000313" key="2">
    <source>
        <dbReference type="EMBL" id="EJT96715.1"/>
    </source>
</evidence>
<dbReference type="OrthoDB" id="3419773at2759"/>
<feature type="region of interest" description="Disordered" evidence="1">
    <location>
        <begin position="243"/>
        <end position="262"/>
    </location>
</feature>
<feature type="region of interest" description="Disordered" evidence="1">
    <location>
        <begin position="68"/>
        <end position="88"/>
    </location>
</feature>
<feature type="compositionally biased region" description="Low complexity" evidence="1">
    <location>
        <begin position="252"/>
        <end position="262"/>
    </location>
</feature>